<dbReference type="KEGG" id="csl:COCSUDRAFT_33422"/>
<dbReference type="EMBL" id="AGSI01000009">
    <property type="protein sequence ID" value="EIE22900.1"/>
    <property type="molecule type" value="Genomic_DNA"/>
</dbReference>
<evidence type="ECO:0000313" key="1">
    <source>
        <dbReference type="EMBL" id="EIE22900.1"/>
    </source>
</evidence>
<reference evidence="1 2" key="1">
    <citation type="journal article" date="2012" name="Genome Biol.">
        <title>The genome of the polar eukaryotic microalga coccomyxa subellipsoidea reveals traits of cold adaptation.</title>
        <authorList>
            <person name="Blanc G."/>
            <person name="Agarkova I."/>
            <person name="Grimwood J."/>
            <person name="Kuo A."/>
            <person name="Brueggeman A."/>
            <person name="Dunigan D."/>
            <person name="Gurnon J."/>
            <person name="Ladunga I."/>
            <person name="Lindquist E."/>
            <person name="Lucas S."/>
            <person name="Pangilinan J."/>
            <person name="Proschold T."/>
            <person name="Salamov A."/>
            <person name="Schmutz J."/>
            <person name="Weeks D."/>
            <person name="Yamada T."/>
            <person name="Claverie J.M."/>
            <person name="Grigoriev I."/>
            <person name="Van Etten J."/>
            <person name="Lomsadze A."/>
            <person name="Borodovsky M."/>
        </authorList>
    </citation>
    <scope>NUCLEOTIDE SEQUENCE [LARGE SCALE GENOMIC DNA]</scope>
    <source>
        <strain evidence="1 2">C-169</strain>
    </source>
</reference>
<evidence type="ECO:0000313" key="2">
    <source>
        <dbReference type="Proteomes" id="UP000007264"/>
    </source>
</evidence>
<gene>
    <name evidence="1" type="ORF">COCSUDRAFT_33422</name>
</gene>
<dbReference type="Proteomes" id="UP000007264">
    <property type="component" value="Unassembled WGS sequence"/>
</dbReference>
<comment type="caution">
    <text evidence="1">The sequence shown here is derived from an EMBL/GenBank/DDBJ whole genome shotgun (WGS) entry which is preliminary data.</text>
</comment>
<protein>
    <submittedName>
        <fullName evidence="1">Uncharacterized protein</fullName>
    </submittedName>
</protein>
<keyword evidence="2" id="KW-1185">Reference proteome</keyword>
<accession>I0YWY1</accession>
<proteinExistence type="predicted"/>
<name>I0YWY1_COCSC</name>
<dbReference type="RefSeq" id="XP_005647444.1">
    <property type="nucleotide sequence ID" value="XM_005647387.1"/>
</dbReference>
<sequence length="271" mass="30689">MSTATKIPWQATPATTRHASQCSCQRTQTLLTNTECQKQEHCNFHLQRPVRDNQFTHSQDERGCHSPQVSMETCQAAETHCICPNVHQASCSPALGSKMVVKRVPIGAHCTSLNVLLCCFQVILIPCLECKRGAPASINRWDKQQAPTTMNETIRRALHTYCRPRKRSFKHCQKHFALQEKARNKKCSLPRDAQSILKISPKSAMLQPPPLFLHTDPNIASLLIVSLHRQRSVRQLRKTPRHIKQILTPKHTIPLILGARLHQKQTSTTLS</sequence>
<dbReference type="AlphaFoldDB" id="I0YWY1"/>
<dbReference type="GeneID" id="17040887"/>
<organism evidence="1 2">
    <name type="scientific">Coccomyxa subellipsoidea (strain C-169)</name>
    <name type="common">Green microalga</name>
    <dbReference type="NCBI Taxonomy" id="574566"/>
    <lineage>
        <taxon>Eukaryota</taxon>
        <taxon>Viridiplantae</taxon>
        <taxon>Chlorophyta</taxon>
        <taxon>core chlorophytes</taxon>
        <taxon>Trebouxiophyceae</taxon>
        <taxon>Trebouxiophyceae incertae sedis</taxon>
        <taxon>Coccomyxaceae</taxon>
        <taxon>Coccomyxa</taxon>
        <taxon>Coccomyxa subellipsoidea</taxon>
    </lineage>
</organism>